<keyword evidence="8 9" id="KW-0289">Folate biosynthesis</keyword>
<dbReference type="PROSITE" id="PS00793">
    <property type="entry name" value="DHPS_2"/>
    <property type="match status" value="1"/>
</dbReference>
<dbReference type="InterPro" id="IPR011005">
    <property type="entry name" value="Dihydropteroate_synth-like_sf"/>
</dbReference>
<dbReference type="PROSITE" id="PS50972">
    <property type="entry name" value="PTERIN_BINDING"/>
    <property type="match status" value="1"/>
</dbReference>
<keyword evidence="6 9" id="KW-0479">Metal-binding</keyword>
<evidence type="ECO:0000256" key="5">
    <source>
        <dbReference type="ARBA" id="ARBA00022679"/>
    </source>
</evidence>
<dbReference type="PANTHER" id="PTHR20941:SF1">
    <property type="entry name" value="FOLIC ACID SYNTHESIS PROTEIN FOL1"/>
    <property type="match status" value="1"/>
</dbReference>
<comment type="cofactor">
    <cofactor evidence="2 9">
        <name>Mg(2+)</name>
        <dbReference type="ChEBI" id="CHEBI:18420"/>
    </cofactor>
</comment>
<keyword evidence="7 9" id="KW-0460">Magnesium</keyword>
<reference evidence="11 12" key="1">
    <citation type="submission" date="2024-06" db="EMBL/GenBank/DDBJ databases">
        <title>Sorghum-associated microbial communities from plants grown in Nebraska, USA.</title>
        <authorList>
            <person name="Schachtman D."/>
        </authorList>
    </citation>
    <scope>NUCLEOTIDE SEQUENCE [LARGE SCALE GENOMIC DNA]</scope>
    <source>
        <strain evidence="11 12">1757</strain>
    </source>
</reference>
<evidence type="ECO:0000256" key="6">
    <source>
        <dbReference type="ARBA" id="ARBA00022723"/>
    </source>
</evidence>
<dbReference type="InterPro" id="IPR000489">
    <property type="entry name" value="Pterin-binding_dom"/>
</dbReference>
<dbReference type="PROSITE" id="PS00792">
    <property type="entry name" value="DHPS_1"/>
    <property type="match status" value="1"/>
</dbReference>
<evidence type="ECO:0000313" key="11">
    <source>
        <dbReference type="EMBL" id="MET4567690.1"/>
    </source>
</evidence>
<dbReference type="Gene3D" id="3.20.20.20">
    <property type="entry name" value="Dihydropteroate synthase-like"/>
    <property type="match status" value="1"/>
</dbReference>
<dbReference type="InterPro" id="IPR045031">
    <property type="entry name" value="DHP_synth-like"/>
</dbReference>
<dbReference type="InterPro" id="IPR006390">
    <property type="entry name" value="DHP_synth_dom"/>
</dbReference>
<sequence>MSMSNDLFAPVLDCAGRPLRLDRARVVGILNVTPDSFSDGGMHDSVETAVAHGLRMAEEGADMLDVGGESTRPGAADVPVEEELRRVLPVIEQLIARTTLPIAIDTSKPEVMRAAVAAGAGMINDVYALRRDGAMQAAAELGVPVCLMHMQGEPRSMQAEPHYDDVVGEVHRFLTDRLFACELAGIDRRKVMVDVGFGFGKTLQHNLALLCALERFANLGSGVYAGLSRKSMIGTLTGRSEPIERAAGSAAAALIAVQRGARMVRVHDVAATVDALAVWQAVRALDTVPRREEKSSAPRWPDDD</sequence>
<comment type="caution">
    <text evidence="11">The sequence shown here is derived from an EMBL/GenBank/DDBJ whole genome shotgun (WGS) entry which is preliminary data.</text>
</comment>
<dbReference type="RefSeq" id="WP_354546570.1">
    <property type="nucleotide sequence ID" value="NZ_JBEPSD010000001.1"/>
</dbReference>
<evidence type="ECO:0000259" key="10">
    <source>
        <dbReference type="PROSITE" id="PS50972"/>
    </source>
</evidence>
<keyword evidence="12" id="KW-1185">Reference proteome</keyword>
<dbReference type="PANTHER" id="PTHR20941">
    <property type="entry name" value="FOLATE SYNTHESIS PROTEINS"/>
    <property type="match status" value="1"/>
</dbReference>
<dbReference type="CDD" id="cd00739">
    <property type="entry name" value="DHPS"/>
    <property type="match status" value="1"/>
</dbReference>
<evidence type="ECO:0000256" key="8">
    <source>
        <dbReference type="ARBA" id="ARBA00022909"/>
    </source>
</evidence>
<keyword evidence="5 9" id="KW-0808">Transferase</keyword>
<comment type="pathway">
    <text evidence="3 9">Cofactor biosynthesis; tetrahydrofolate biosynthesis; 7,8-dihydrofolate from 2-amino-4-hydroxy-6-hydroxymethyl-7,8-dihydropteridine diphosphate and 4-aminobenzoate: step 1/2.</text>
</comment>
<protein>
    <recommendedName>
        <fullName evidence="4 9">Dihydropteroate synthase</fullName>
        <shortName evidence="9">DHPS</shortName>
        <ecNumber evidence="4 9">2.5.1.15</ecNumber>
    </recommendedName>
    <alternativeName>
        <fullName evidence="9">Dihydropteroate pyrophosphorylase</fullName>
    </alternativeName>
</protein>
<dbReference type="NCBIfam" id="TIGR01496">
    <property type="entry name" value="DHPS"/>
    <property type="match status" value="1"/>
</dbReference>
<evidence type="ECO:0000313" key="12">
    <source>
        <dbReference type="Proteomes" id="UP001549251"/>
    </source>
</evidence>
<comment type="similarity">
    <text evidence="9">Belongs to the DHPS family.</text>
</comment>
<name>A0ABV2PRP1_9GAMM</name>
<evidence type="ECO:0000256" key="3">
    <source>
        <dbReference type="ARBA" id="ARBA00004763"/>
    </source>
</evidence>
<dbReference type="EMBL" id="JBEPSD010000001">
    <property type="protein sequence ID" value="MET4567690.1"/>
    <property type="molecule type" value="Genomic_DNA"/>
</dbReference>
<dbReference type="SUPFAM" id="SSF51717">
    <property type="entry name" value="Dihydropteroate synthetase-like"/>
    <property type="match status" value="1"/>
</dbReference>
<evidence type="ECO:0000256" key="4">
    <source>
        <dbReference type="ARBA" id="ARBA00012458"/>
    </source>
</evidence>
<dbReference type="Proteomes" id="UP001549251">
    <property type="component" value="Unassembled WGS sequence"/>
</dbReference>
<accession>A0ABV2PRP1</accession>
<dbReference type="Pfam" id="PF00809">
    <property type="entry name" value="Pterin_bind"/>
    <property type="match status" value="1"/>
</dbReference>
<evidence type="ECO:0000256" key="7">
    <source>
        <dbReference type="ARBA" id="ARBA00022842"/>
    </source>
</evidence>
<feature type="domain" description="Pterin-binding" evidence="10">
    <location>
        <begin position="24"/>
        <end position="277"/>
    </location>
</feature>
<organism evidence="11 12">
    <name type="scientific">Rhodanobacter soli</name>
    <dbReference type="NCBI Taxonomy" id="590609"/>
    <lineage>
        <taxon>Bacteria</taxon>
        <taxon>Pseudomonadati</taxon>
        <taxon>Pseudomonadota</taxon>
        <taxon>Gammaproteobacteria</taxon>
        <taxon>Lysobacterales</taxon>
        <taxon>Rhodanobacteraceae</taxon>
        <taxon>Rhodanobacter</taxon>
    </lineage>
</organism>
<evidence type="ECO:0000256" key="2">
    <source>
        <dbReference type="ARBA" id="ARBA00001946"/>
    </source>
</evidence>
<dbReference type="EC" id="2.5.1.15" evidence="4 9"/>
<comment type="function">
    <text evidence="9">Catalyzes the condensation of para-aminobenzoate (pABA) with 6-hydroxymethyl-7,8-dihydropterin diphosphate (DHPt-PP) to form 7,8-dihydropteroate (H2Pte), the immediate precursor of folate derivatives.</text>
</comment>
<gene>
    <name evidence="11" type="ORF">ABIE04_000017</name>
</gene>
<comment type="catalytic activity">
    <reaction evidence="1">
        <text>(7,8-dihydropterin-6-yl)methyl diphosphate + 4-aminobenzoate = 7,8-dihydropteroate + diphosphate</text>
        <dbReference type="Rhea" id="RHEA:19949"/>
        <dbReference type="ChEBI" id="CHEBI:17836"/>
        <dbReference type="ChEBI" id="CHEBI:17839"/>
        <dbReference type="ChEBI" id="CHEBI:33019"/>
        <dbReference type="ChEBI" id="CHEBI:72950"/>
        <dbReference type="EC" id="2.5.1.15"/>
    </reaction>
</comment>
<dbReference type="GO" id="GO:0004156">
    <property type="term" value="F:dihydropteroate synthase activity"/>
    <property type="evidence" value="ECO:0007669"/>
    <property type="project" value="UniProtKB-EC"/>
</dbReference>
<evidence type="ECO:0000256" key="9">
    <source>
        <dbReference type="RuleBase" id="RU361205"/>
    </source>
</evidence>
<proteinExistence type="inferred from homology"/>
<evidence type="ECO:0000256" key="1">
    <source>
        <dbReference type="ARBA" id="ARBA00000012"/>
    </source>
</evidence>